<dbReference type="Proteomes" id="UP000054422">
    <property type="component" value="Unassembled WGS sequence"/>
</dbReference>
<feature type="coiled-coil region" evidence="1">
    <location>
        <begin position="96"/>
        <end position="123"/>
    </location>
</feature>
<keyword evidence="2" id="KW-0472">Membrane</keyword>
<dbReference type="EMBL" id="JNCF01000071">
    <property type="protein sequence ID" value="KGP62407.1"/>
    <property type="molecule type" value="Genomic_DNA"/>
</dbReference>
<organism evidence="3 4">
    <name type="scientific">Legionella norrlandica</name>
    <dbReference type="NCBI Taxonomy" id="1498499"/>
    <lineage>
        <taxon>Bacteria</taxon>
        <taxon>Pseudomonadati</taxon>
        <taxon>Pseudomonadota</taxon>
        <taxon>Gammaproteobacteria</taxon>
        <taxon>Legionellales</taxon>
        <taxon>Legionellaceae</taxon>
        <taxon>Legionella</taxon>
    </lineage>
</organism>
<keyword evidence="2" id="KW-0812">Transmembrane</keyword>
<evidence type="ECO:0000256" key="2">
    <source>
        <dbReference type="SAM" id="Phobius"/>
    </source>
</evidence>
<proteinExistence type="predicted"/>
<protein>
    <submittedName>
        <fullName evidence="3">Uncharacterized protein</fullName>
    </submittedName>
</protein>
<feature type="transmembrane region" description="Helical" evidence="2">
    <location>
        <begin position="368"/>
        <end position="395"/>
    </location>
</feature>
<gene>
    <name evidence="3" type="ORF">EP47_08305</name>
</gene>
<dbReference type="AlphaFoldDB" id="A0A0A2SNV6"/>
<keyword evidence="4" id="KW-1185">Reference proteome</keyword>
<reference evidence="3 4" key="1">
    <citation type="submission" date="2014-05" db="EMBL/GenBank/DDBJ databases">
        <authorList>
            <person name="Rizzardi K."/>
            <person name="Winiecka-Krusnell J."/>
            <person name="Ramliden M."/>
            <person name="Alm E."/>
            <person name="Andersson S."/>
            <person name="Byfors S."/>
        </authorList>
    </citation>
    <scope>NUCLEOTIDE SEQUENCE [LARGE SCALE GENOMIC DNA]</scope>
    <source>
        <strain evidence="3 4">LEGN</strain>
    </source>
</reference>
<evidence type="ECO:0000313" key="3">
    <source>
        <dbReference type="EMBL" id="KGP62407.1"/>
    </source>
</evidence>
<name>A0A0A2SNV6_9GAMM</name>
<accession>A0A0A2SNV6</accession>
<keyword evidence="2" id="KW-1133">Transmembrane helix</keyword>
<sequence>MGAEAGANPFGHGHLIFSSQKDEQSPIGVIDSIGYYSQPSTTTNPIIKIVKQFLGLNVDLQGGHGVLKHEVMHELDGNGLHGISFEVTQEQFIAIKNDYEKTLKTQQEVIEELNRELTNKGIEPSGHTRYIAEKAKAAADRKEPRLKPFHITMDLTWKGLDSSQSYTCKDYSLDLLQRHKIITDKIKDQFTYSKATKAFPIFSGISLPPIRLISTGDPEKVVSKRTAKVFYNHTWEKNSLFWASPIQTMENNLLRDKFDETLNYSTLKNILNRKRRTEYFLREKIREIQEGKEQNKQYLHYLHIQLKRVQNLALLFNNSRENQNAKLLDQRLLRSNQVLQEASLAIHIDKINYSFIMRAFESVSFNQAILGMILMIASVAVIAAVPVVGVGLLAASSLLTAYQLHGFYKEEIKFDEMRESFYNFSLKNQTRELGQPYVMAI</sequence>
<evidence type="ECO:0000313" key="4">
    <source>
        <dbReference type="Proteomes" id="UP000054422"/>
    </source>
</evidence>
<keyword evidence="1" id="KW-0175">Coiled coil</keyword>
<comment type="caution">
    <text evidence="3">The sequence shown here is derived from an EMBL/GenBank/DDBJ whole genome shotgun (WGS) entry which is preliminary data.</text>
</comment>
<evidence type="ECO:0000256" key="1">
    <source>
        <dbReference type="SAM" id="Coils"/>
    </source>
</evidence>